<dbReference type="GO" id="GO:0005737">
    <property type="term" value="C:cytoplasm"/>
    <property type="evidence" value="ECO:0007669"/>
    <property type="project" value="TreeGrafter"/>
</dbReference>
<gene>
    <name evidence="12" type="ORF">D0Y65_011679</name>
</gene>
<feature type="region of interest" description="Disordered" evidence="10">
    <location>
        <begin position="84"/>
        <end position="170"/>
    </location>
</feature>
<keyword evidence="4 9" id="KW-0547">Nucleotide-binding</keyword>
<feature type="region of interest" description="Disordered" evidence="10">
    <location>
        <begin position="1"/>
        <end position="27"/>
    </location>
</feature>
<reference evidence="12 13" key="1">
    <citation type="submission" date="2018-09" db="EMBL/GenBank/DDBJ databases">
        <title>A high-quality reference genome of wild soybean provides a powerful tool to mine soybean genomes.</title>
        <authorList>
            <person name="Xie M."/>
            <person name="Chung C.Y.L."/>
            <person name="Li M.-W."/>
            <person name="Wong F.-L."/>
            <person name="Chan T.-F."/>
            <person name="Lam H.-M."/>
        </authorList>
    </citation>
    <scope>NUCLEOTIDE SEQUENCE [LARGE SCALE GENOMIC DNA]</scope>
    <source>
        <strain evidence="13">cv. W05</strain>
        <tissue evidence="12">Hypocotyl of etiolated seedlings</tissue>
    </source>
</reference>
<evidence type="ECO:0000313" key="13">
    <source>
        <dbReference type="Proteomes" id="UP000289340"/>
    </source>
</evidence>
<dbReference type="PROSITE" id="PS50011">
    <property type="entry name" value="PROTEIN_KINASE_DOM"/>
    <property type="match status" value="1"/>
</dbReference>
<dbReference type="EMBL" id="QZWG01000005">
    <property type="protein sequence ID" value="RZC11589.1"/>
    <property type="molecule type" value="Genomic_DNA"/>
</dbReference>
<evidence type="ECO:0000256" key="3">
    <source>
        <dbReference type="ARBA" id="ARBA00022679"/>
    </source>
</evidence>
<dbReference type="EC" id="2.7.11.25" evidence="2"/>
<dbReference type="Gramene" id="XM_028376226.1">
    <property type="protein sequence ID" value="XP_028232027.1"/>
    <property type="gene ID" value="LOC114412369"/>
</dbReference>
<keyword evidence="13" id="KW-1185">Reference proteome</keyword>
<accession>A0A445KL50</accession>
<evidence type="ECO:0000256" key="4">
    <source>
        <dbReference type="ARBA" id="ARBA00022741"/>
    </source>
</evidence>
<dbReference type="Proteomes" id="UP000289340">
    <property type="component" value="Chromosome 5"/>
</dbReference>
<feature type="binding site" evidence="9">
    <location>
        <position position="332"/>
    </location>
    <ligand>
        <name>ATP</name>
        <dbReference type="ChEBI" id="CHEBI:30616"/>
    </ligand>
</feature>
<keyword evidence="6 9" id="KW-0067">ATP-binding</keyword>
<protein>
    <recommendedName>
        <fullName evidence="2">mitogen-activated protein kinase kinase kinase</fullName>
        <ecNumber evidence="2">2.7.11.25</ecNumber>
    </recommendedName>
</protein>
<evidence type="ECO:0000256" key="8">
    <source>
        <dbReference type="ARBA" id="ARBA00048329"/>
    </source>
</evidence>
<organism evidence="12 13">
    <name type="scientific">Glycine soja</name>
    <name type="common">Wild soybean</name>
    <dbReference type="NCBI Taxonomy" id="3848"/>
    <lineage>
        <taxon>Eukaryota</taxon>
        <taxon>Viridiplantae</taxon>
        <taxon>Streptophyta</taxon>
        <taxon>Embryophyta</taxon>
        <taxon>Tracheophyta</taxon>
        <taxon>Spermatophyta</taxon>
        <taxon>Magnoliopsida</taxon>
        <taxon>eudicotyledons</taxon>
        <taxon>Gunneridae</taxon>
        <taxon>Pentapetalae</taxon>
        <taxon>rosids</taxon>
        <taxon>fabids</taxon>
        <taxon>Fabales</taxon>
        <taxon>Fabaceae</taxon>
        <taxon>Papilionoideae</taxon>
        <taxon>50 kb inversion clade</taxon>
        <taxon>NPAAA clade</taxon>
        <taxon>indigoferoid/millettioid clade</taxon>
        <taxon>Phaseoleae</taxon>
        <taxon>Glycine</taxon>
        <taxon>Glycine subgen. Soja</taxon>
    </lineage>
</organism>
<dbReference type="PANTHER" id="PTHR48016">
    <property type="entry name" value="MAP KINASE KINASE KINASE SSK2-RELATED-RELATED"/>
    <property type="match status" value="1"/>
</dbReference>
<dbReference type="InterPro" id="IPR017441">
    <property type="entry name" value="Protein_kinase_ATP_BS"/>
</dbReference>
<evidence type="ECO:0000256" key="7">
    <source>
        <dbReference type="ARBA" id="ARBA00047559"/>
    </source>
</evidence>
<dbReference type="SMR" id="A0A445KL50"/>
<evidence type="ECO:0000256" key="5">
    <source>
        <dbReference type="ARBA" id="ARBA00022777"/>
    </source>
</evidence>
<keyword evidence="3" id="KW-0808">Transferase</keyword>
<dbReference type="GO" id="GO:0005524">
    <property type="term" value="F:ATP binding"/>
    <property type="evidence" value="ECO:0007669"/>
    <property type="project" value="UniProtKB-UniRule"/>
</dbReference>
<evidence type="ECO:0000313" key="12">
    <source>
        <dbReference type="EMBL" id="RZC11589.1"/>
    </source>
</evidence>
<dbReference type="PANTHER" id="PTHR48016:SF5">
    <property type="entry name" value="MITOGEN-ACTIVATED PROTEIN KINASE KINASE KINASE 5"/>
    <property type="match status" value="1"/>
</dbReference>
<comment type="similarity">
    <text evidence="1">Belongs to the protein kinase superfamily. STE Ser/Thr protein kinase family. MAP kinase kinase kinase subfamily.</text>
</comment>
<evidence type="ECO:0000259" key="11">
    <source>
        <dbReference type="PROSITE" id="PS50011"/>
    </source>
</evidence>
<dbReference type="SMART" id="SM00220">
    <property type="entry name" value="S_TKc"/>
    <property type="match status" value="1"/>
</dbReference>
<feature type="compositionally biased region" description="Low complexity" evidence="10">
    <location>
        <begin position="155"/>
        <end position="167"/>
    </location>
</feature>
<dbReference type="Pfam" id="PF00069">
    <property type="entry name" value="Pkinase"/>
    <property type="match status" value="1"/>
</dbReference>
<evidence type="ECO:0000256" key="10">
    <source>
        <dbReference type="SAM" id="MobiDB-lite"/>
    </source>
</evidence>
<evidence type="ECO:0000256" key="9">
    <source>
        <dbReference type="PROSITE-ProRule" id="PRU10141"/>
    </source>
</evidence>
<evidence type="ECO:0000256" key="1">
    <source>
        <dbReference type="ARBA" id="ARBA00006529"/>
    </source>
</evidence>
<dbReference type="GO" id="GO:0004709">
    <property type="term" value="F:MAP kinase kinase kinase activity"/>
    <property type="evidence" value="ECO:0007669"/>
    <property type="project" value="UniProtKB-EC"/>
</dbReference>
<evidence type="ECO:0000256" key="6">
    <source>
        <dbReference type="ARBA" id="ARBA00022840"/>
    </source>
</evidence>
<feature type="compositionally biased region" description="Low complexity" evidence="10">
    <location>
        <begin position="8"/>
        <end position="27"/>
    </location>
</feature>
<dbReference type="InterPro" id="IPR011009">
    <property type="entry name" value="Kinase-like_dom_sf"/>
</dbReference>
<feature type="compositionally biased region" description="Basic and acidic residues" evidence="10">
    <location>
        <begin position="111"/>
        <end position="123"/>
    </location>
</feature>
<dbReference type="InterPro" id="IPR000719">
    <property type="entry name" value="Prot_kinase_dom"/>
</dbReference>
<dbReference type="InterPro" id="IPR050538">
    <property type="entry name" value="MAP_kinase_kinase_kinase"/>
</dbReference>
<sequence length="634" mass="69615">MRWLPTLSFSPSNSSSSSSSSSSASAASAVDHRRKAWLFGNSSKKRACHVGDHDEDALVSSPGTPQQLPLPELSAAAVLRQQDGECRLPSPKDAAPTTTGFRMRSVFASQETRRNMEQAETRSPRMVQQDASGCSESARDNSNNNLVNVPRRRSISGSSSASPSMSPQKTRNGDFVPYYYTYSKGNQFWSAPEMPSCEAGLLPPAFFDLSALSTEASLSPNSHQSLQMKSSQKHTRTFSGPPSPIHSMLPLEISTARHESNAPPVGVHPLPLPPGAALTSPPAAATFSHAVAKSESFPMKSQWKKGKLIGRGTFGSVYVATNRETGALCAMKEVELFPDDPKSAECIKQLEQEIKVLSNLKHSNIVQYYGSEIVEDRFYIYLEYVHPGSINKYVREHCGAITESVIRNFTRHILSGLAYLHSKKTIHRDIKGANLLVDSAGVVKLADFGMAKHLTGFEANLSLRGSPYWMAPELLQAVIQKDNSPDLAFAIDIWSLGCTIIEMFTGKPPWSEYEGAAALFKVMKETPPIPETLSSEGKDFLRCCFKRNPAERPTAAVLLEHRFLKNSQLLDVLSSTQLYNETSFMDKPHTPSRQSENSYDQLSTPCAKIAKGKAAERRGFLISSFDILPAYLDQ</sequence>
<dbReference type="InterPro" id="IPR001245">
    <property type="entry name" value="Ser-Thr/Tyr_kinase_cat_dom"/>
</dbReference>
<feature type="compositionally biased region" description="Polar residues" evidence="10">
    <location>
        <begin position="129"/>
        <end position="147"/>
    </location>
</feature>
<dbReference type="AlphaFoldDB" id="A0A445KL50"/>
<dbReference type="PRINTS" id="PR00109">
    <property type="entry name" value="TYRKINASE"/>
</dbReference>
<dbReference type="SUPFAM" id="SSF56112">
    <property type="entry name" value="Protein kinase-like (PK-like)"/>
    <property type="match status" value="1"/>
</dbReference>
<keyword evidence="5 12" id="KW-0418">Kinase</keyword>
<proteinExistence type="inferred from homology"/>
<dbReference type="Gene3D" id="1.10.510.10">
    <property type="entry name" value="Transferase(Phosphotransferase) domain 1"/>
    <property type="match status" value="1"/>
</dbReference>
<comment type="caution">
    <text evidence="12">The sequence shown here is derived from an EMBL/GenBank/DDBJ whole genome shotgun (WGS) entry which is preliminary data.</text>
</comment>
<comment type="catalytic activity">
    <reaction evidence="7">
        <text>L-threonyl-[protein] + ATP = O-phospho-L-threonyl-[protein] + ADP + H(+)</text>
        <dbReference type="Rhea" id="RHEA:46608"/>
        <dbReference type="Rhea" id="RHEA-COMP:11060"/>
        <dbReference type="Rhea" id="RHEA-COMP:11605"/>
        <dbReference type="ChEBI" id="CHEBI:15378"/>
        <dbReference type="ChEBI" id="CHEBI:30013"/>
        <dbReference type="ChEBI" id="CHEBI:30616"/>
        <dbReference type="ChEBI" id="CHEBI:61977"/>
        <dbReference type="ChEBI" id="CHEBI:456216"/>
        <dbReference type="EC" id="2.7.11.25"/>
    </reaction>
</comment>
<comment type="catalytic activity">
    <reaction evidence="8">
        <text>L-seryl-[protein] + ATP = O-phospho-L-seryl-[protein] + ADP + H(+)</text>
        <dbReference type="Rhea" id="RHEA:17989"/>
        <dbReference type="Rhea" id="RHEA-COMP:9863"/>
        <dbReference type="Rhea" id="RHEA-COMP:11604"/>
        <dbReference type="ChEBI" id="CHEBI:15378"/>
        <dbReference type="ChEBI" id="CHEBI:29999"/>
        <dbReference type="ChEBI" id="CHEBI:30616"/>
        <dbReference type="ChEBI" id="CHEBI:83421"/>
        <dbReference type="ChEBI" id="CHEBI:456216"/>
        <dbReference type="EC" id="2.7.11.25"/>
    </reaction>
</comment>
<name>A0A445KL50_GLYSO</name>
<dbReference type="FunFam" id="1.10.510.10:FF:000357">
    <property type="entry name" value="Mitogen-activated protein kinase kinase kinase 5"/>
    <property type="match status" value="1"/>
</dbReference>
<feature type="domain" description="Protein kinase" evidence="11">
    <location>
        <begin position="303"/>
        <end position="564"/>
    </location>
</feature>
<dbReference type="PROSITE" id="PS00107">
    <property type="entry name" value="PROTEIN_KINASE_ATP"/>
    <property type="match status" value="1"/>
</dbReference>
<evidence type="ECO:0000256" key="2">
    <source>
        <dbReference type="ARBA" id="ARBA00012406"/>
    </source>
</evidence>